<evidence type="ECO:0000313" key="3">
    <source>
        <dbReference type="Proteomes" id="UP000277766"/>
    </source>
</evidence>
<dbReference type="RefSeq" id="WP_126351938.1">
    <property type="nucleotide sequence ID" value="NZ_CP086380.1"/>
</dbReference>
<protein>
    <submittedName>
        <fullName evidence="2">Uncharacterized protein</fullName>
    </submittedName>
</protein>
<feature type="chain" id="PRO_5019040731" evidence="1">
    <location>
        <begin position="21"/>
        <end position="148"/>
    </location>
</feature>
<sequence length="148" mass="14804">MHKFTKVVLLTPLLISAAGAQSFGVYGSASTAAPFGGGVQYQTAPSAAGAYRVGLGYEYGGAALSAERLNGFGRGQGYWGAGAFAGYAPADDRGVFGGVRGLVGTELPTGGLNLFGEVGVQVVALQTSNSDIGVVGGLSPVLRVGVRF</sequence>
<dbReference type="Proteomes" id="UP000277766">
    <property type="component" value="Unassembled WGS sequence"/>
</dbReference>
<feature type="signal peptide" evidence="1">
    <location>
        <begin position="1"/>
        <end position="20"/>
    </location>
</feature>
<proteinExistence type="predicted"/>
<keyword evidence="3" id="KW-1185">Reference proteome</keyword>
<organism evidence="2 3">
    <name type="scientific">Deinococcus radiophilus</name>
    <dbReference type="NCBI Taxonomy" id="32062"/>
    <lineage>
        <taxon>Bacteria</taxon>
        <taxon>Thermotogati</taxon>
        <taxon>Deinococcota</taxon>
        <taxon>Deinococci</taxon>
        <taxon>Deinococcales</taxon>
        <taxon>Deinococcaceae</taxon>
        <taxon>Deinococcus</taxon>
    </lineage>
</organism>
<gene>
    <name evidence="2" type="ORF">EJ104_06425</name>
</gene>
<evidence type="ECO:0000256" key="1">
    <source>
        <dbReference type="SAM" id="SignalP"/>
    </source>
</evidence>
<name>A0A431VW87_9DEIO</name>
<evidence type="ECO:0000313" key="2">
    <source>
        <dbReference type="EMBL" id="RTR27494.1"/>
    </source>
</evidence>
<dbReference type="AlphaFoldDB" id="A0A431VW87"/>
<comment type="caution">
    <text evidence="2">The sequence shown here is derived from an EMBL/GenBank/DDBJ whole genome shotgun (WGS) entry which is preliminary data.</text>
</comment>
<accession>A0A431VW87</accession>
<reference evidence="2 3" key="1">
    <citation type="submission" date="2018-12" db="EMBL/GenBank/DDBJ databases">
        <title>Deinococcus radiophilus ATCC 27603 genome sequencing and assembly.</title>
        <authorList>
            <person name="Maclea K.S."/>
            <person name="Maynard C.R."/>
        </authorList>
    </citation>
    <scope>NUCLEOTIDE SEQUENCE [LARGE SCALE GENOMIC DNA]</scope>
    <source>
        <strain evidence="2 3">ATCC 27603</strain>
    </source>
</reference>
<dbReference type="EMBL" id="RXPE01000010">
    <property type="protein sequence ID" value="RTR27494.1"/>
    <property type="molecule type" value="Genomic_DNA"/>
</dbReference>
<keyword evidence="1" id="KW-0732">Signal</keyword>